<dbReference type="RefSeq" id="WP_025802731.1">
    <property type="nucleotide sequence ID" value="NZ_CP053842.1"/>
</dbReference>
<dbReference type="OrthoDB" id="119742at2"/>
<name>A0A7M1LGQ8_9BACT</name>
<keyword evidence="3" id="KW-1185">Reference proteome</keyword>
<dbReference type="Pfam" id="PF01755">
    <property type="entry name" value="Glyco_transf_25"/>
    <property type="match status" value="1"/>
</dbReference>
<dbReference type="CDD" id="cd06532">
    <property type="entry name" value="Glyco_transf_25"/>
    <property type="match status" value="1"/>
</dbReference>
<reference evidence="2 3" key="1">
    <citation type="submission" date="2020-10" db="EMBL/GenBank/DDBJ databases">
        <title>Campylobacter and Helicobacter PacBio genomes.</title>
        <authorList>
            <person name="Lane C."/>
        </authorList>
    </citation>
    <scope>NUCLEOTIDE SEQUENCE [LARGE SCALE GENOMIC DNA]</scope>
    <source>
        <strain evidence="2 3">2016D-0077</strain>
    </source>
</reference>
<proteinExistence type="predicted"/>
<gene>
    <name evidence="2" type="ORF">IMC76_02125</name>
</gene>
<dbReference type="InterPro" id="IPR002654">
    <property type="entry name" value="Glyco_trans_25"/>
</dbReference>
<feature type="domain" description="Glycosyl transferase family 25" evidence="1">
    <location>
        <begin position="4"/>
        <end position="170"/>
    </location>
</feature>
<keyword evidence="2" id="KW-0808">Transferase</keyword>
<dbReference type="AlphaFoldDB" id="A0A7M1LGQ8"/>
<dbReference type="GO" id="GO:0016740">
    <property type="term" value="F:transferase activity"/>
    <property type="evidence" value="ECO:0007669"/>
    <property type="project" value="UniProtKB-KW"/>
</dbReference>
<dbReference type="Proteomes" id="UP000594749">
    <property type="component" value="Chromosome"/>
</dbReference>
<dbReference type="EMBL" id="CP063078">
    <property type="protein sequence ID" value="QOQ87630.1"/>
    <property type="molecule type" value="Genomic_DNA"/>
</dbReference>
<evidence type="ECO:0000259" key="1">
    <source>
        <dbReference type="Pfam" id="PF01755"/>
    </source>
</evidence>
<protein>
    <submittedName>
        <fullName evidence="2">Glycosyltransferase family 25 protein</fullName>
    </submittedName>
</protein>
<evidence type="ECO:0000313" key="3">
    <source>
        <dbReference type="Proteomes" id="UP000594749"/>
    </source>
</evidence>
<organism evidence="2 3">
    <name type="scientific">Campylobacter corcagiensis</name>
    <dbReference type="NCBI Taxonomy" id="1448857"/>
    <lineage>
        <taxon>Bacteria</taxon>
        <taxon>Pseudomonadati</taxon>
        <taxon>Campylobacterota</taxon>
        <taxon>Epsilonproteobacteria</taxon>
        <taxon>Campylobacterales</taxon>
        <taxon>Campylobacteraceae</taxon>
        <taxon>Campylobacter</taxon>
    </lineage>
</organism>
<accession>A0A7M1LGQ8</accession>
<sequence>MSDKIYLVSLKNDDIRRKTLKERFKRYDEFIILEAVDGRQMSLKDYYSTLTNSYKAHRRILSPGEIGCARSHLNIYADFLNTKDEICLILEDDIVGDDKSIQKAFEIYDKLPSNSLLLCEGQFCNSLRSSILVKKIDNNLYKVSNLSKRFITGTCAYMVDKNIAKALKNSQDKALNLADRWDEFGNFDIYISDIFIHPNSRNDSSIEKERNLKKIEHKANIKDYINTFFYIFKSRIKVYIFGYKKIVECMK</sequence>
<evidence type="ECO:0000313" key="2">
    <source>
        <dbReference type="EMBL" id="QOQ87630.1"/>
    </source>
</evidence>